<sequence length="126" mass="14156">MAKSMIEPLTDDDESLGWQPLSFNWAAERNSNGLPLQTSLRGVSGGERFEGCYVLTGKSEHRDISGKRFWLLHLRDRTAQMLFLARSGRCELPREIQEGDVIYIEARAHNLGKQVIADLISIGLAK</sequence>
<reference evidence="2" key="1">
    <citation type="journal article" date="2019" name="Int. J. Syst. Evol. Microbiol.">
        <title>The Global Catalogue of Microorganisms (GCM) 10K type strain sequencing project: providing services to taxonomists for standard genome sequencing and annotation.</title>
        <authorList>
            <consortium name="The Broad Institute Genomics Platform"/>
            <consortium name="The Broad Institute Genome Sequencing Center for Infectious Disease"/>
            <person name="Wu L."/>
            <person name="Ma J."/>
        </authorList>
    </citation>
    <scope>NUCLEOTIDE SEQUENCE [LARGE SCALE GENOMIC DNA]</scope>
    <source>
        <strain evidence="2">JCM 18715</strain>
    </source>
</reference>
<gene>
    <name evidence="1" type="ORF">GCM10025770_38520</name>
</gene>
<protein>
    <submittedName>
        <fullName evidence="1">Uncharacterized protein</fullName>
    </submittedName>
</protein>
<keyword evidence="2" id="KW-1185">Reference proteome</keyword>
<dbReference type="RefSeq" id="WP_345534743.1">
    <property type="nucleotide sequence ID" value="NZ_BAABLD010000017.1"/>
</dbReference>
<evidence type="ECO:0000313" key="2">
    <source>
        <dbReference type="Proteomes" id="UP001500547"/>
    </source>
</evidence>
<comment type="caution">
    <text evidence="1">The sequence shown here is derived from an EMBL/GenBank/DDBJ whole genome shotgun (WGS) entry which is preliminary data.</text>
</comment>
<organism evidence="1 2">
    <name type="scientific">Viridibacterium curvum</name>
    <dbReference type="NCBI Taxonomy" id="1101404"/>
    <lineage>
        <taxon>Bacteria</taxon>
        <taxon>Pseudomonadati</taxon>
        <taxon>Pseudomonadota</taxon>
        <taxon>Betaproteobacteria</taxon>
        <taxon>Rhodocyclales</taxon>
        <taxon>Rhodocyclaceae</taxon>
        <taxon>Viridibacterium</taxon>
    </lineage>
</organism>
<name>A0ABP9R797_9RHOO</name>
<dbReference type="EMBL" id="BAABLD010000017">
    <property type="protein sequence ID" value="GAA5172409.1"/>
    <property type="molecule type" value="Genomic_DNA"/>
</dbReference>
<evidence type="ECO:0000313" key="1">
    <source>
        <dbReference type="EMBL" id="GAA5172409.1"/>
    </source>
</evidence>
<proteinExistence type="predicted"/>
<accession>A0ABP9R797</accession>
<dbReference type="Proteomes" id="UP001500547">
    <property type="component" value="Unassembled WGS sequence"/>
</dbReference>